<dbReference type="PANTHER" id="PTHR22911">
    <property type="entry name" value="ACYL-MALONYL CONDENSING ENZYME-RELATED"/>
    <property type="match status" value="1"/>
</dbReference>
<organism evidence="3 4">
    <name type="scientific">Candidatus Schekmanbacteria bacterium RBG_16_38_10</name>
    <dbReference type="NCBI Taxonomy" id="1817879"/>
    <lineage>
        <taxon>Bacteria</taxon>
        <taxon>Candidatus Schekmaniibacteriota</taxon>
    </lineage>
</organism>
<evidence type="ECO:0000259" key="2">
    <source>
        <dbReference type="Pfam" id="PF00892"/>
    </source>
</evidence>
<feature type="domain" description="EamA" evidence="2">
    <location>
        <begin position="152"/>
        <end position="285"/>
    </location>
</feature>
<keyword evidence="1" id="KW-1133">Transmembrane helix</keyword>
<feature type="domain" description="EamA" evidence="2">
    <location>
        <begin position="2"/>
        <end position="133"/>
    </location>
</feature>
<sequence>MLWIPLTLLSAFLLASSDAYTKKIISKYDIYILAWIRNIFAAPYLILVIFLVKIPVTDFYFWLAIGTGLPLETLALILNLKAIKLSPLSLTMPFLGLTPVFLIFTSFIMLGELPDLPGIAGILLIAIGAYLLNFSSLRSGILNPFKAILKEKGSVLMIIVAFIYSITSNIAKIGINHSSPAFFGSVYYLLVTVLISIFYRKNILSSGNVKSKNIKDLSLIGFFYGLSIVLHFIGLSLTHVAYMISVKRTSLLFSILYGKFMFHEVKIKERLFGSLLIMTGVILITLF</sequence>
<dbReference type="GO" id="GO:0016020">
    <property type="term" value="C:membrane"/>
    <property type="evidence" value="ECO:0007669"/>
    <property type="project" value="InterPro"/>
</dbReference>
<evidence type="ECO:0000256" key="1">
    <source>
        <dbReference type="SAM" id="Phobius"/>
    </source>
</evidence>
<dbReference type="Pfam" id="PF00892">
    <property type="entry name" value="EamA"/>
    <property type="match status" value="2"/>
</dbReference>
<feature type="transmembrane region" description="Helical" evidence="1">
    <location>
        <begin position="219"/>
        <end position="244"/>
    </location>
</feature>
<keyword evidence="1" id="KW-0812">Transmembrane</keyword>
<feature type="transmembrane region" description="Helical" evidence="1">
    <location>
        <begin position="155"/>
        <end position="175"/>
    </location>
</feature>
<gene>
    <name evidence="3" type="ORF">A2W05_01655</name>
</gene>
<accession>A0A1F7RUN4</accession>
<dbReference type="SUPFAM" id="SSF103481">
    <property type="entry name" value="Multidrug resistance efflux transporter EmrE"/>
    <property type="match status" value="1"/>
</dbReference>
<dbReference type="AlphaFoldDB" id="A0A1F7RUN4"/>
<dbReference type="InterPro" id="IPR037185">
    <property type="entry name" value="EmrE-like"/>
</dbReference>
<feature type="transmembrane region" description="Helical" evidence="1">
    <location>
        <begin position="90"/>
        <end position="110"/>
    </location>
</feature>
<keyword evidence="1" id="KW-0472">Membrane</keyword>
<feature type="transmembrane region" description="Helical" evidence="1">
    <location>
        <begin position="181"/>
        <end position="199"/>
    </location>
</feature>
<dbReference type="Gene3D" id="1.10.3730.20">
    <property type="match status" value="1"/>
</dbReference>
<comment type="caution">
    <text evidence="3">The sequence shown here is derived from an EMBL/GenBank/DDBJ whole genome shotgun (WGS) entry which is preliminary data.</text>
</comment>
<proteinExistence type="predicted"/>
<reference evidence="3 4" key="1">
    <citation type="journal article" date="2016" name="Nat. Commun.">
        <title>Thousands of microbial genomes shed light on interconnected biogeochemical processes in an aquifer system.</title>
        <authorList>
            <person name="Anantharaman K."/>
            <person name="Brown C.T."/>
            <person name="Hug L.A."/>
            <person name="Sharon I."/>
            <person name="Castelle C.J."/>
            <person name="Probst A.J."/>
            <person name="Thomas B.C."/>
            <person name="Singh A."/>
            <person name="Wilkins M.J."/>
            <person name="Karaoz U."/>
            <person name="Brodie E.L."/>
            <person name="Williams K.H."/>
            <person name="Hubbard S.S."/>
            <person name="Banfield J.F."/>
        </authorList>
    </citation>
    <scope>NUCLEOTIDE SEQUENCE [LARGE SCALE GENOMIC DNA]</scope>
</reference>
<dbReference type="InterPro" id="IPR000620">
    <property type="entry name" value="EamA_dom"/>
</dbReference>
<feature type="transmembrane region" description="Helical" evidence="1">
    <location>
        <begin position="116"/>
        <end position="134"/>
    </location>
</feature>
<evidence type="ECO:0000313" key="3">
    <source>
        <dbReference type="EMBL" id="OGL45233.1"/>
    </source>
</evidence>
<dbReference type="EMBL" id="MGDE01000145">
    <property type="protein sequence ID" value="OGL45233.1"/>
    <property type="molecule type" value="Genomic_DNA"/>
</dbReference>
<dbReference type="Proteomes" id="UP000178797">
    <property type="component" value="Unassembled WGS sequence"/>
</dbReference>
<evidence type="ECO:0000313" key="4">
    <source>
        <dbReference type="Proteomes" id="UP000178797"/>
    </source>
</evidence>
<protein>
    <recommendedName>
        <fullName evidence="2">EamA domain-containing protein</fullName>
    </recommendedName>
</protein>
<feature type="transmembrane region" description="Helical" evidence="1">
    <location>
        <begin position="59"/>
        <end position="78"/>
    </location>
</feature>
<name>A0A1F7RUN4_9BACT</name>